<reference evidence="1 2" key="1">
    <citation type="submission" date="2019-04" db="EMBL/GenBank/DDBJ databases">
        <authorList>
            <consortium name="DOE Joint Genome Institute"/>
            <person name="Mondo S."/>
            <person name="Kjaerbolling I."/>
            <person name="Vesth T."/>
            <person name="Frisvad J.C."/>
            <person name="Nybo J.L."/>
            <person name="Theobald S."/>
            <person name="Kildgaard S."/>
            <person name="Isbrandt T."/>
            <person name="Kuo A."/>
            <person name="Sato A."/>
            <person name="Lyhne E.K."/>
            <person name="Kogle M.E."/>
            <person name="Wiebenga A."/>
            <person name="Kun R.S."/>
            <person name="Lubbers R.J."/>
            <person name="Makela M.R."/>
            <person name="Barry K."/>
            <person name="Chovatia M."/>
            <person name="Clum A."/>
            <person name="Daum C."/>
            <person name="Haridas S."/>
            <person name="He G."/>
            <person name="LaButti K."/>
            <person name="Lipzen A."/>
            <person name="Riley R."/>
            <person name="Salamov A."/>
            <person name="Simmons B.A."/>
            <person name="Magnuson J.K."/>
            <person name="Henrissat B."/>
            <person name="Mortensen U.H."/>
            <person name="Larsen T.O."/>
            <person name="Devries R.P."/>
            <person name="Grigoriev I.V."/>
            <person name="Machida M."/>
            <person name="Baker S.E."/>
            <person name="Andersen M.R."/>
            <person name="Cantor M.N."/>
            <person name="Hua S.X."/>
        </authorList>
    </citation>
    <scope>NUCLEOTIDE SEQUENCE [LARGE SCALE GENOMIC DNA]</scope>
    <source>
        <strain evidence="1 2">CBS 119388</strain>
    </source>
</reference>
<gene>
    <name evidence="1" type="ORF">BDV37DRAFT_283922</name>
</gene>
<accession>A0A5N6I627</accession>
<evidence type="ECO:0000313" key="1">
    <source>
        <dbReference type="EMBL" id="KAE8403318.1"/>
    </source>
</evidence>
<dbReference type="Proteomes" id="UP000325579">
    <property type="component" value="Unassembled WGS sequence"/>
</dbReference>
<dbReference type="AlphaFoldDB" id="A0A5N6I627"/>
<dbReference type="GeneID" id="43672086"/>
<dbReference type="RefSeq" id="XP_031940637.1">
    <property type="nucleotide sequence ID" value="XM_032087395.1"/>
</dbReference>
<evidence type="ECO:0000313" key="2">
    <source>
        <dbReference type="Proteomes" id="UP000325579"/>
    </source>
</evidence>
<keyword evidence="2" id="KW-1185">Reference proteome</keyword>
<name>A0A5N6I627_9EURO</name>
<sequence>MMWLVQLVKGILSTAAGILAPYVSSIYAIYSPMPTASILSSVVGGVINLTAAKILLPLNLWPLAAIVLPKKTFMPVSKRSRLSPPFGPTSLIPYVTSAFMLHSLTATITILSSVIKGVCNLAIAKILGISGQPHAYAFALLITTVGLIMMAATDHVEMYAAAQVFWTVGNNSLLCIVGIFIADTTAQSITHLFLSPSTAKNEIPALLRQTSSTTSTEHGNSPAAIIMGGGYTDTDLDEIRAASRGPDAKAVAWLKVDPQKTPSSLPVGPEYARAVAQRTKDRLDELVRNGGIHKDEVHFI</sequence>
<protein>
    <submittedName>
        <fullName evidence="1">Uncharacterized protein</fullName>
    </submittedName>
</protein>
<dbReference type="EMBL" id="ML736778">
    <property type="protein sequence ID" value="KAE8403318.1"/>
    <property type="molecule type" value="Genomic_DNA"/>
</dbReference>
<organism evidence="1 2">
    <name type="scientific">Aspergillus pseudonomiae</name>
    <dbReference type="NCBI Taxonomy" id="1506151"/>
    <lineage>
        <taxon>Eukaryota</taxon>
        <taxon>Fungi</taxon>
        <taxon>Dikarya</taxon>
        <taxon>Ascomycota</taxon>
        <taxon>Pezizomycotina</taxon>
        <taxon>Eurotiomycetes</taxon>
        <taxon>Eurotiomycetidae</taxon>
        <taxon>Eurotiales</taxon>
        <taxon>Aspergillaceae</taxon>
        <taxon>Aspergillus</taxon>
        <taxon>Aspergillus subgen. Circumdati</taxon>
    </lineage>
</organism>
<accession>A0A5N7DC15</accession>
<dbReference type="OrthoDB" id="3649348at2759"/>
<proteinExistence type="predicted"/>